<feature type="propeptide" id="PRO_5044919890" evidence="4">
    <location>
        <begin position="1"/>
        <end position="9"/>
    </location>
</feature>
<reference evidence="5 6" key="1">
    <citation type="submission" date="2021-10" db="EMBL/GenBank/DDBJ databases">
        <title>Anaerobic single-cell dispensing facilitates the cultivation of human gut bacteria.</title>
        <authorList>
            <person name="Afrizal A."/>
        </authorList>
    </citation>
    <scope>NUCLEOTIDE SEQUENCE [LARGE SCALE GENOMIC DNA]</scope>
    <source>
        <strain evidence="5 6">CLA-AA-H212</strain>
    </source>
</reference>
<sequence length="295" mass="32332">MLENYVRTDLALELKEDISEKNDIAGVRVETYEDSEYGLTKTHIRVLDQTGAEILGKPIGNYITLESSKLCSEDENIHMPFVLALHDVLKELLHGADHILVIGLGNRNITPDALGPSVVDHLYITRHLLREGVVKHSMEISALCPGVMAQTGIETSTIIQSLCREINPDVVICIDALAAREAERLNTTIQVCDTGITPGAGVGNRRLSLNEETLGVPVIAVGVPTVISMPAMISHAMEGLLEKLPVSVLRQYEKEIVEFIQTPTVSSMFVTPKNIDELIGRVSFTISEAINRFLT</sequence>
<comment type="caution">
    <text evidence="5">The sequence shown here is derived from an EMBL/GenBank/DDBJ whole genome shotgun (WGS) entry which is preliminary data.</text>
</comment>
<evidence type="ECO:0000256" key="4">
    <source>
        <dbReference type="HAMAP-Rule" id="MF_00626"/>
    </source>
</evidence>
<dbReference type="InterPro" id="IPR005080">
    <property type="entry name" value="Peptidase_A25"/>
</dbReference>
<dbReference type="EMBL" id="JAJEQT010000001">
    <property type="protein sequence ID" value="MCC2217453.1"/>
    <property type="molecule type" value="Genomic_DNA"/>
</dbReference>
<proteinExistence type="inferred from homology"/>
<dbReference type="HAMAP" id="MF_00626">
    <property type="entry name" value="Germination_prot"/>
    <property type="match status" value="1"/>
</dbReference>
<evidence type="ECO:0000313" key="5">
    <source>
        <dbReference type="EMBL" id="MCC2217453.1"/>
    </source>
</evidence>
<comment type="similarity">
    <text evidence="4">Belongs to the peptidase A25 family.</text>
</comment>
<comment type="function">
    <text evidence="4">Initiates the rapid degradation of small, acid-soluble proteins during spore germination.</text>
</comment>
<comment type="subunit">
    <text evidence="4">Homotetramer.</text>
</comment>
<dbReference type="Gene3D" id="3.40.50.1450">
    <property type="entry name" value="HybD-like"/>
    <property type="match status" value="1"/>
</dbReference>
<keyword evidence="1 4" id="KW-0645">Protease</keyword>
<dbReference type="EC" id="3.4.24.78" evidence="4"/>
<protein>
    <recommendedName>
        <fullName evidence="4">Germination protease</fullName>
        <ecNumber evidence="4">3.4.24.78</ecNumber>
    </recommendedName>
    <alternativeName>
        <fullName evidence="4">GPR endopeptidase</fullName>
    </alternativeName>
    <alternativeName>
        <fullName evidence="4">Germination proteinase</fullName>
    </alternativeName>
    <alternativeName>
        <fullName evidence="4">Spore protease</fullName>
    </alternativeName>
</protein>
<evidence type="ECO:0000256" key="1">
    <source>
        <dbReference type="ARBA" id="ARBA00022670"/>
    </source>
</evidence>
<dbReference type="NCBIfam" id="TIGR01441">
    <property type="entry name" value="GPR"/>
    <property type="match status" value="1"/>
</dbReference>
<comment type="catalytic activity">
    <reaction evidence="4">
        <text>Endopeptidase action with P4 Glu or Asp, P1 preferably Glu &gt; Asp, P1' hydrophobic and P2' Ala.</text>
        <dbReference type="EC" id="3.4.24.78"/>
    </reaction>
</comment>
<name>A0ABS8FLE0_9FIRM</name>
<evidence type="ECO:0000313" key="6">
    <source>
        <dbReference type="Proteomes" id="UP001198495"/>
    </source>
</evidence>
<dbReference type="RefSeq" id="WP_021984450.1">
    <property type="nucleotide sequence ID" value="NZ_JAJEQT010000001.1"/>
</dbReference>
<organism evidence="5 6">
    <name type="scientific">Coprococcus hominis</name>
    <name type="common">ex Arizal et al. 2022</name>
    <dbReference type="NCBI Taxonomy" id="2881262"/>
    <lineage>
        <taxon>Bacteria</taxon>
        <taxon>Bacillati</taxon>
        <taxon>Bacillota</taxon>
        <taxon>Clostridia</taxon>
        <taxon>Lachnospirales</taxon>
        <taxon>Lachnospiraceae</taxon>
        <taxon>Coprococcus</taxon>
    </lineage>
</organism>
<keyword evidence="6" id="KW-1185">Reference proteome</keyword>
<dbReference type="Proteomes" id="UP001198495">
    <property type="component" value="Unassembled WGS sequence"/>
</dbReference>
<dbReference type="GO" id="GO:0016787">
    <property type="term" value="F:hydrolase activity"/>
    <property type="evidence" value="ECO:0007669"/>
    <property type="project" value="UniProtKB-KW"/>
</dbReference>
<comment type="PTM">
    <text evidence="4">Autoproteolytically processed. The inactive tetrameric zymogen termed p46 autoprocesses to a smaller form termed p41, which is active only during spore germination.</text>
</comment>
<keyword evidence="2 4" id="KW-0378">Hydrolase</keyword>
<dbReference type="Pfam" id="PF03418">
    <property type="entry name" value="Peptidase_A25"/>
    <property type="match status" value="1"/>
</dbReference>
<evidence type="ECO:0000256" key="3">
    <source>
        <dbReference type="ARBA" id="ARBA00023145"/>
    </source>
</evidence>
<gene>
    <name evidence="4 5" type="primary">gpr</name>
    <name evidence="5" type="ORF">LKD28_00185</name>
</gene>
<evidence type="ECO:0000256" key="2">
    <source>
        <dbReference type="ARBA" id="ARBA00022801"/>
    </source>
</evidence>
<accession>A0ABS8FLE0</accession>
<dbReference type="SUPFAM" id="SSF53163">
    <property type="entry name" value="HybD-like"/>
    <property type="match status" value="1"/>
</dbReference>
<keyword evidence="3 4" id="KW-0865">Zymogen</keyword>
<feature type="chain" id="PRO_5044919891" description="Germination protease" evidence="4">
    <location>
        <begin position="10"/>
        <end position="295"/>
    </location>
</feature>
<dbReference type="InterPro" id="IPR023430">
    <property type="entry name" value="Pept_HybD-like_dom_sf"/>
</dbReference>